<dbReference type="InterPro" id="IPR013783">
    <property type="entry name" value="Ig-like_fold"/>
</dbReference>
<organism evidence="1">
    <name type="scientific">Compsopogon caeruleus</name>
    <dbReference type="NCBI Taxonomy" id="31354"/>
    <lineage>
        <taxon>Eukaryota</taxon>
        <taxon>Rhodophyta</taxon>
        <taxon>Compsopogonophyceae</taxon>
        <taxon>Compsopogonales</taxon>
        <taxon>Compsopogonaceae</taxon>
        <taxon>Compsopogon</taxon>
    </lineage>
</organism>
<accession>A0A7S1TAT7</accession>
<name>A0A7S1TAT7_9RHOD</name>
<sequence length="241" mass="27403">MMAIEQGLCLDSGGMQGEGLVLETNSNFDGTPHEGEGWIESFQDAKDWTSSVVRYEVDNEGCWREGMMHGVGEGVHVFRVRARHLRFTLSQGSSKEKTRGCSAEAVTVSRSGRYFFRGSSLPERISDACVDDCLRSLRPKDRFVELFYESDPIWLHCFVMFTRDGGSTWKEQPGSPMRRVQPGLWFVRLSFRPMEIAFHDGRSLHNSTPSQKFCCIGVPGKYRVSNHRCRWIGPSDLDLHI</sequence>
<dbReference type="EMBL" id="HBGH01005433">
    <property type="protein sequence ID" value="CAD9230864.1"/>
    <property type="molecule type" value="Transcribed_RNA"/>
</dbReference>
<proteinExistence type="predicted"/>
<reference evidence="1" key="1">
    <citation type="submission" date="2021-01" db="EMBL/GenBank/DDBJ databases">
        <authorList>
            <person name="Corre E."/>
            <person name="Pelletier E."/>
            <person name="Niang G."/>
            <person name="Scheremetjew M."/>
            <person name="Finn R."/>
            <person name="Kale V."/>
            <person name="Holt S."/>
            <person name="Cochrane G."/>
            <person name="Meng A."/>
            <person name="Brown T."/>
            <person name="Cohen L."/>
        </authorList>
    </citation>
    <scope>NUCLEOTIDE SEQUENCE</scope>
    <source>
        <strain evidence="1">SAG 36.94</strain>
    </source>
</reference>
<protein>
    <submittedName>
        <fullName evidence="1">Uncharacterized protein</fullName>
    </submittedName>
</protein>
<dbReference type="Gene3D" id="2.60.40.10">
    <property type="entry name" value="Immunoglobulins"/>
    <property type="match status" value="1"/>
</dbReference>
<dbReference type="AlphaFoldDB" id="A0A7S1TAT7"/>
<gene>
    <name evidence="1" type="ORF">CCAE0312_LOCUS2918</name>
</gene>
<evidence type="ECO:0000313" key="1">
    <source>
        <dbReference type="EMBL" id="CAD9230864.1"/>
    </source>
</evidence>